<dbReference type="GO" id="GO:0051287">
    <property type="term" value="F:NAD binding"/>
    <property type="evidence" value="ECO:0007669"/>
    <property type="project" value="InterPro"/>
</dbReference>
<sequence length="336" mass="35500">MNPSSASNPQPVGITMGDAAGIGPEIIVKLFAAGLPGTAVVYGDAGILDAAIQRLQLGDRFKAAQIDSPRAASAEPGLIQVLNRWEPLPADLPLGRLNPLAGRGAYEYLCHAIDDAQSMQLRAIVTAPLNKEAMQAGGIDYPGHTEILAERSNTKHYAMMLANPELRVILVTIHVALAQVSALITPDAELNTIRLAHTACRQAGIAQPRIAVAGLNPHAGESGRFGREEIEVITPAIEQARAQGMDASGPWPGDTIFMRARQGEFDIVVAQYHDQGLIPVKYLGVDQGVNVTVGLPFVRTSVDHGTAFNIAGQGIADPSSLRAAYELAMTMTPEAA</sequence>
<protein>
    <submittedName>
        <fullName evidence="4">4-hydroxythreonine-4-phosphate dehydrogenase</fullName>
    </submittedName>
</protein>
<evidence type="ECO:0000256" key="1">
    <source>
        <dbReference type="ARBA" id="ARBA00022723"/>
    </source>
</evidence>
<reference evidence="4 5" key="1">
    <citation type="submission" date="2018-06" db="EMBL/GenBank/DDBJ databases">
        <title>Genomic Encyclopedia of Type Strains, Phase IV (KMG-IV): sequencing the most valuable type-strain genomes for metagenomic binning, comparative biology and taxonomic classification.</title>
        <authorList>
            <person name="Goeker M."/>
        </authorList>
    </citation>
    <scope>NUCLEOTIDE SEQUENCE [LARGE SCALE GENOMIC DNA]</scope>
    <source>
        <strain evidence="4 5">DSM 25520</strain>
    </source>
</reference>
<dbReference type="Proteomes" id="UP000253628">
    <property type="component" value="Unassembled WGS sequence"/>
</dbReference>
<dbReference type="InterPro" id="IPR005255">
    <property type="entry name" value="PdxA_fam"/>
</dbReference>
<keyword evidence="1" id="KW-0479">Metal-binding</keyword>
<dbReference type="OrthoDB" id="9801783at2"/>
<evidence type="ECO:0000313" key="4">
    <source>
        <dbReference type="EMBL" id="RBP37481.1"/>
    </source>
</evidence>
<dbReference type="Pfam" id="PF04166">
    <property type="entry name" value="PdxA"/>
    <property type="match status" value="1"/>
</dbReference>
<keyword evidence="2" id="KW-0560">Oxidoreductase</keyword>
<comment type="caution">
    <text evidence="4">The sequence shown here is derived from an EMBL/GenBank/DDBJ whole genome shotgun (WGS) entry which is preliminary data.</text>
</comment>
<keyword evidence="5" id="KW-1185">Reference proteome</keyword>
<accession>A0A366H5X0</accession>
<dbReference type="PANTHER" id="PTHR30004">
    <property type="entry name" value="4-HYDROXYTHREONINE-4-PHOSPHATE DEHYDROGENASE"/>
    <property type="match status" value="1"/>
</dbReference>
<dbReference type="GO" id="GO:0046872">
    <property type="term" value="F:metal ion binding"/>
    <property type="evidence" value="ECO:0007669"/>
    <property type="project" value="UniProtKB-KW"/>
</dbReference>
<evidence type="ECO:0000313" key="5">
    <source>
        <dbReference type="Proteomes" id="UP000253628"/>
    </source>
</evidence>
<dbReference type="EMBL" id="QNRQ01000009">
    <property type="protein sequence ID" value="RBP37481.1"/>
    <property type="molecule type" value="Genomic_DNA"/>
</dbReference>
<dbReference type="GO" id="GO:0016491">
    <property type="term" value="F:oxidoreductase activity"/>
    <property type="evidence" value="ECO:0007669"/>
    <property type="project" value="UniProtKB-KW"/>
</dbReference>
<dbReference type="NCBIfam" id="TIGR00557">
    <property type="entry name" value="pdxA"/>
    <property type="match status" value="1"/>
</dbReference>
<keyword evidence="3" id="KW-0520">NAD</keyword>
<proteinExistence type="predicted"/>
<organism evidence="4 5">
    <name type="scientific">Eoetvoesiella caeni</name>
    <dbReference type="NCBI Taxonomy" id="645616"/>
    <lineage>
        <taxon>Bacteria</taxon>
        <taxon>Pseudomonadati</taxon>
        <taxon>Pseudomonadota</taxon>
        <taxon>Betaproteobacteria</taxon>
        <taxon>Burkholderiales</taxon>
        <taxon>Alcaligenaceae</taxon>
        <taxon>Eoetvoesiella</taxon>
    </lineage>
</organism>
<dbReference type="PANTHER" id="PTHR30004:SF6">
    <property type="entry name" value="D-THREONATE 4-PHOSPHATE DEHYDROGENASE"/>
    <property type="match status" value="1"/>
</dbReference>
<gene>
    <name evidence="4" type="ORF">DFR37_10944</name>
</gene>
<dbReference type="AlphaFoldDB" id="A0A366H5X0"/>
<dbReference type="Gene3D" id="3.40.718.10">
    <property type="entry name" value="Isopropylmalate Dehydrogenase"/>
    <property type="match status" value="1"/>
</dbReference>
<evidence type="ECO:0000256" key="3">
    <source>
        <dbReference type="ARBA" id="ARBA00023027"/>
    </source>
</evidence>
<name>A0A366H5X0_9BURK</name>
<dbReference type="RefSeq" id="WP_113934179.1">
    <property type="nucleotide sequence ID" value="NZ_JACCEU010000006.1"/>
</dbReference>
<evidence type="ECO:0000256" key="2">
    <source>
        <dbReference type="ARBA" id="ARBA00023002"/>
    </source>
</evidence>
<dbReference type="SUPFAM" id="SSF53659">
    <property type="entry name" value="Isocitrate/Isopropylmalate dehydrogenase-like"/>
    <property type="match status" value="1"/>
</dbReference>